<evidence type="ECO:0000256" key="1">
    <source>
        <dbReference type="ARBA" id="ARBA00006521"/>
    </source>
</evidence>
<dbReference type="InterPro" id="IPR051536">
    <property type="entry name" value="UDG_Type-4/5"/>
</dbReference>
<proteinExistence type="inferred from homology"/>
<dbReference type="Pfam" id="PF03167">
    <property type="entry name" value="UDG"/>
    <property type="match status" value="1"/>
</dbReference>
<keyword evidence="6" id="KW-0378">Hydrolase</keyword>
<keyword evidence="7" id="KW-0408">Iron</keyword>
<keyword evidence="3" id="KW-0004">4Fe-4S</keyword>
<dbReference type="NCBIfam" id="TIGR03914">
    <property type="entry name" value="UDG_fam_dom"/>
    <property type="match status" value="1"/>
</dbReference>
<feature type="region of interest" description="Disordered" evidence="10">
    <location>
        <begin position="38"/>
        <end position="57"/>
    </location>
</feature>
<dbReference type="CDD" id="cd10030">
    <property type="entry name" value="UDG-F4_TTUDGA_SPO1dp_like"/>
    <property type="match status" value="1"/>
</dbReference>
<name>A0ABW9E1Y6_9BURK</name>
<reference evidence="12 13" key="1">
    <citation type="journal article" date="2024" name="Chem. Sci.">
        <title>Discovery of megapolipeptins by genome mining of a Burkholderiales bacteria collection.</title>
        <authorList>
            <person name="Paulo B.S."/>
            <person name="Recchia M.J.J."/>
            <person name="Lee S."/>
            <person name="Fergusson C.H."/>
            <person name="Romanowski S.B."/>
            <person name="Hernandez A."/>
            <person name="Krull N."/>
            <person name="Liu D.Y."/>
            <person name="Cavanagh H."/>
            <person name="Bos A."/>
            <person name="Gray C.A."/>
            <person name="Murphy B.T."/>
            <person name="Linington R.G."/>
            <person name="Eustaquio A.S."/>
        </authorList>
    </citation>
    <scope>NUCLEOTIDE SEQUENCE [LARGE SCALE GENOMIC DNA]</scope>
    <source>
        <strain evidence="12 13">RL17-338-BIC-A</strain>
    </source>
</reference>
<evidence type="ECO:0000259" key="11">
    <source>
        <dbReference type="SMART" id="SM00986"/>
    </source>
</evidence>
<evidence type="ECO:0000256" key="3">
    <source>
        <dbReference type="ARBA" id="ARBA00022485"/>
    </source>
</evidence>
<sequence>MKRIPIEPSFAAWRRAARALLRQGVEPSQIVWLESGNEAPAESDGDRHGSGQIAQSSATSVAERISSTIAVEVPVDVPNTAPACTGPGVSAAPAIPRELLSWLNTAACFRAPDRWALLYRVLWRWTRAERNVLDLDDPDGALLDQRIKAVEHETADLLLLTRFRRRDPSMGLPEFVGWYEPHHDLLERAAALFATPMGDSTWMLATPYGAAFWNGMLLRIDRPPAEEHQQTTLALPESAMTGEALTSMPTEALWLAYYASAFNDQPSPVPLRYWRTPPAGPPLPAHLARARSRLGAQSTAVTVPPAPPVEYSAVTPPLREPTGPLATCRRCALWRNAKQAVAGAGPAHAAIMVVGEQPGEYENQQGEPFTGPAGQLLDAVLARAGLKREALYLTYAVKHYKWETLDQERIHRTPARREVEACQYWLEKELTRIAPRVVVTLGATALKALTGAHVSLSEYLGQTIAHDGRLIVPAWHPSYALRTADTRLRDDIVATIATAFGSAAALAVDSAPIKGEQVRDMPNAQR</sequence>
<evidence type="ECO:0000256" key="7">
    <source>
        <dbReference type="ARBA" id="ARBA00023004"/>
    </source>
</evidence>
<evidence type="ECO:0000256" key="6">
    <source>
        <dbReference type="ARBA" id="ARBA00022801"/>
    </source>
</evidence>
<dbReference type="InterPro" id="IPR005273">
    <property type="entry name" value="Ura-DNA_glyco_family4"/>
</dbReference>
<evidence type="ECO:0000256" key="4">
    <source>
        <dbReference type="ARBA" id="ARBA00022723"/>
    </source>
</evidence>
<evidence type="ECO:0000256" key="9">
    <source>
        <dbReference type="ARBA" id="ARBA00023204"/>
    </source>
</evidence>
<keyword evidence="9" id="KW-0234">DNA repair</keyword>
<evidence type="ECO:0000313" key="12">
    <source>
        <dbReference type="EMBL" id="MFM0641318.1"/>
    </source>
</evidence>
<dbReference type="EMBL" id="JAQQCF010000038">
    <property type="protein sequence ID" value="MFM0641318.1"/>
    <property type="molecule type" value="Genomic_DNA"/>
</dbReference>
<evidence type="ECO:0000256" key="2">
    <source>
        <dbReference type="ARBA" id="ARBA00019403"/>
    </source>
</evidence>
<dbReference type="InterPro" id="IPR025404">
    <property type="entry name" value="DUF4130"/>
</dbReference>
<accession>A0ABW9E1Y6</accession>
<dbReference type="Pfam" id="PF13566">
    <property type="entry name" value="DUF4130"/>
    <property type="match status" value="1"/>
</dbReference>
<feature type="domain" description="Uracil-DNA glycosylase-like" evidence="11">
    <location>
        <begin position="342"/>
        <end position="493"/>
    </location>
</feature>
<dbReference type="SUPFAM" id="SSF52141">
    <property type="entry name" value="Uracil-DNA glycosylase-like"/>
    <property type="match status" value="1"/>
</dbReference>
<dbReference type="Gene3D" id="3.40.470.10">
    <property type="entry name" value="Uracil-DNA glycosylase-like domain"/>
    <property type="match status" value="1"/>
</dbReference>
<dbReference type="PANTHER" id="PTHR33693">
    <property type="entry name" value="TYPE-5 URACIL-DNA GLYCOSYLASE"/>
    <property type="match status" value="1"/>
</dbReference>
<keyword evidence="5" id="KW-0227">DNA damage</keyword>
<gene>
    <name evidence="12" type="ORF">PQQ63_31950</name>
</gene>
<dbReference type="SMART" id="SM00987">
    <property type="entry name" value="UreE_C"/>
    <property type="match status" value="1"/>
</dbReference>
<keyword evidence="4" id="KW-0479">Metal-binding</keyword>
<comment type="similarity">
    <text evidence="1">Belongs to the uracil-DNA glycosylase (UDG) superfamily. Type 4 (UDGa) family.</text>
</comment>
<evidence type="ECO:0000256" key="8">
    <source>
        <dbReference type="ARBA" id="ARBA00023014"/>
    </source>
</evidence>
<dbReference type="PANTHER" id="PTHR33693:SF9">
    <property type="entry name" value="TYPE-4 URACIL-DNA GLYCOSYLASE"/>
    <property type="match status" value="1"/>
</dbReference>
<comment type="caution">
    <text evidence="12">The sequence shown here is derived from an EMBL/GenBank/DDBJ whole genome shotgun (WGS) entry which is preliminary data.</text>
</comment>
<organism evidence="12 13">
    <name type="scientific">Paraburkholderia metrosideri</name>
    <dbReference type="NCBI Taxonomy" id="580937"/>
    <lineage>
        <taxon>Bacteria</taxon>
        <taxon>Pseudomonadati</taxon>
        <taxon>Pseudomonadota</taxon>
        <taxon>Betaproteobacteria</taxon>
        <taxon>Burkholderiales</taxon>
        <taxon>Burkholderiaceae</taxon>
        <taxon>Paraburkholderia</taxon>
    </lineage>
</organism>
<evidence type="ECO:0000256" key="5">
    <source>
        <dbReference type="ARBA" id="ARBA00022763"/>
    </source>
</evidence>
<keyword evidence="8" id="KW-0411">Iron-sulfur</keyword>
<dbReference type="RefSeq" id="WP_408339931.1">
    <property type="nucleotide sequence ID" value="NZ_JAQQCF010000038.1"/>
</dbReference>
<protein>
    <recommendedName>
        <fullName evidence="2">Type-4 uracil-DNA glycosylase</fullName>
    </recommendedName>
</protein>
<dbReference type="Proteomes" id="UP001629432">
    <property type="component" value="Unassembled WGS sequence"/>
</dbReference>
<evidence type="ECO:0000256" key="10">
    <source>
        <dbReference type="SAM" id="MobiDB-lite"/>
    </source>
</evidence>
<dbReference type="SMART" id="SM00986">
    <property type="entry name" value="UDG"/>
    <property type="match status" value="1"/>
</dbReference>
<evidence type="ECO:0000313" key="13">
    <source>
        <dbReference type="Proteomes" id="UP001629432"/>
    </source>
</evidence>
<dbReference type="InterPro" id="IPR036895">
    <property type="entry name" value="Uracil-DNA_glycosylase-like_sf"/>
</dbReference>
<dbReference type="InterPro" id="IPR005122">
    <property type="entry name" value="Uracil-DNA_glycosylase-like"/>
</dbReference>
<keyword evidence="13" id="KW-1185">Reference proteome</keyword>